<protein>
    <submittedName>
        <fullName evidence="10">Cysteine desulfurase</fullName>
    </submittedName>
</protein>
<evidence type="ECO:0000259" key="9">
    <source>
        <dbReference type="Pfam" id="PF00266"/>
    </source>
</evidence>
<organism evidence="10 11">
    <name type="scientific">Quadrisphaera setariae</name>
    <dbReference type="NCBI Taxonomy" id="2593304"/>
    <lineage>
        <taxon>Bacteria</taxon>
        <taxon>Bacillati</taxon>
        <taxon>Actinomycetota</taxon>
        <taxon>Actinomycetes</taxon>
        <taxon>Kineosporiales</taxon>
        <taxon>Kineosporiaceae</taxon>
        <taxon>Quadrisphaera</taxon>
    </lineage>
</organism>
<dbReference type="GO" id="GO:0046872">
    <property type="term" value="F:metal ion binding"/>
    <property type="evidence" value="ECO:0007669"/>
    <property type="project" value="UniProtKB-KW"/>
</dbReference>
<evidence type="ECO:0000256" key="4">
    <source>
        <dbReference type="ARBA" id="ARBA00022723"/>
    </source>
</evidence>
<keyword evidence="11" id="KW-1185">Reference proteome</keyword>
<evidence type="ECO:0000256" key="5">
    <source>
        <dbReference type="ARBA" id="ARBA00022898"/>
    </source>
</evidence>
<name>A0A5C8ZL12_9ACTN</name>
<dbReference type="PANTHER" id="PTHR11601:SF34">
    <property type="entry name" value="CYSTEINE DESULFURASE"/>
    <property type="match status" value="1"/>
</dbReference>
<evidence type="ECO:0000256" key="2">
    <source>
        <dbReference type="ARBA" id="ARBA00006490"/>
    </source>
</evidence>
<keyword evidence="7" id="KW-0411">Iron-sulfur</keyword>
<comment type="caution">
    <text evidence="10">The sequence shown here is derived from an EMBL/GenBank/DDBJ whole genome shotgun (WGS) entry which is preliminary data.</text>
</comment>
<dbReference type="AlphaFoldDB" id="A0A5C8ZL12"/>
<dbReference type="InterPro" id="IPR015424">
    <property type="entry name" value="PyrdxlP-dep_Trfase"/>
</dbReference>
<dbReference type="PIRSF" id="PIRSF005572">
    <property type="entry name" value="NifS"/>
    <property type="match status" value="1"/>
</dbReference>
<keyword evidence="4" id="KW-0479">Metal-binding</keyword>
<feature type="domain" description="Aminotransferase class V" evidence="9">
    <location>
        <begin position="3"/>
        <end position="380"/>
    </location>
</feature>
<evidence type="ECO:0000256" key="1">
    <source>
        <dbReference type="ARBA" id="ARBA00001933"/>
    </source>
</evidence>
<keyword evidence="3" id="KW-0808">Transferase</keyword>
<dbReference type="Pfam" id="PF00266">
    <property type="entry name" value="Aminotran_5"/>
    <property type="match status" value="1"/>
</dbReference>
<dbReference type="PANTHER" id="PTHR11601">
    <property type="entry name" value="CYSTEINE DESULFURYLASE FAMILY MEMBER"/>
    <property type="match status" value="1"/>
</dbReference>
<evidence type="ECO:0000313" key="11">
    <source>
        <dbReference type="Proteomes" id="UP000321234"/>
    </source>
</evidence>
<dbReference type="InterPro" id="IPR000192">
    <property type="entry name" value="Aminotrans_V_dom"/>
</dbReference>
<dbReference type="InterPro" id="IPR015422">
    <property type="entry name" value="PyrdxlP-dep_Trfase_small"/>
</dbReference>
<sequence length="393" mass="39894">MTHYLDHAATSPPTREVLEAVWPYLVQVTANPASVHTPGQQAKEGLERARATAASALGCRPGEVVLTSGGTESDGLAVLGIAPAVVAARGRERHLVTTAVEHSAVLEPARELERRGWRVDVVGVDGEGRVDLPALSELVTERTALVSVMHANNEVGTVQPLAGVSQLCAERGVALHVDAVQSAGVLDLRDLWSLGAPAGGVAAVSVSAHKLGGLRGSGLLAVRSGTPLEPVALGGGQERGRRSGTVDVASAVGLATALSAAAARREHEVARLAGLRDRLVAGVLEVGSQAGVTVRLTGAAPGPERLPGHASFVLPGLSGEVVLAELDLAGVACSSGSACSADSDDASHVLLAMGLSDDAARTSVRATLGWSSTDADVDALLDALPTALTRSRL</sequence>
<evidence type="ECO:0000256" key="3">
    <source>
        <dbReference type="ARBA" id="ARBA00022679"/>
    </source>
</evidence>
<dbReference type="GO" id="GO:0051536">
    <property type="term" value="F:iron-sulfur cluster binding"/>
    <property type="evidence" value="ECO:0007669"/>
    <property type="project" value="UniProtKB-KW"/>
</dbReference>
<dbReference type="InterPro" id="IPR016454">
    <property type="entry name" value="Cysteine_dSase"/>
</dbReference>
<accession>A0A5C8ZL12</accession>
<dbReference type="SUPFAM" id="SSF53383">
    <property type="entry name" value="PLP-dependent transferases"/>
    <property type="match status" value="1"/>
</dbReference>
<comment type="cofactor">
    <cofactor evidence="1">
        <name>pyridoxal 5'-phosphate</name>
        <dbReference type="ChEBI" id="CHEBI:597326"/>
    </cofactor>
</comment>
<dbReference type="OrthoDB" id="9808002at2"/>
<keyword evidence="5" id="KW-0663">Pyridoxal phosphate</keyword>
<comment type="similarity">
    <text evidence="2">Belongs to the class-V pyridoxal-phosphate-dependent aminotransferase family. NifS/IscS subfamily.</text>
</comment>
<keyword evidence="6" id="KW-0408">Iron</keyword>
<dbReference type="InterPro" id="IPR015421">
    <property type="entry name" value="PyrdxlP-dep_Trfase_major"/>
</dbReference>
<dbReference type="EMBL" id="VKAC01000002">
    <property type="protein sequence ID" value="TXR57480.1"/>
    <property type="molecule type" value="Genomic_DNA"/>
</dbReference>
<dbReference type="Gene3D" id="1.10.260.50">
    <property type="match status" value="1"/>
</dbReference>
<evidence type="ECO:0000256" key="6">
    <source>
        <dbReference type="ARBA" id="ARBA00023004"/>
    </source>
</evidence>
<dbReference type="RefSeq" id="WP_147925121.1">
    <property type="nucleotide sequence ID" value="NZ_VKAC01000002.1"/>
</dbReference>
<evidence type="ECO:0000256" key="8">
    <source>
        <dbReference type="ARBA" id="ARBA00050776"/>
    </source>
</evidence>
<dbReference type="Gene3D" id="3.90.1150.10">
    <property type="entry name" value="Aspartate Aminotransferase, domain 1"/>
    <property type="match status" value="1"/>
</dbReference>
<reference evidence="10 11" key="1">
    <citation type="submission" date="2019-07" db="EMBL/GenBank/DDBJ databases">
        <title>Quadrisphaera sp. strain DD2A genome sequencing and assembly.</title>
        <authorList>
            <person name="Kim I."/>
        </authorList>
    </citation>
    <scope>NUCLEOTIDE SEQUENCE [LARGE SCALE GENOMIC DNA]</scope>
    <source>
        <strain evidence="10 11">DD2A</strain>
    </source>
</reference>
<dbReference type="Gene3D" id="3.40.640.10">
    <property type="entry name" value="Type I PLP-dependent aspartate aminotransferase-like (Major domain)"/>
    <property type="match status" value="1"/>
</dbReference>
<proteinExistence type="inferred from homology"/>
<evidence type="ECO:0000256" key="7">
    <source>
        <dbReference type="ARBA" id="ARBA00023014"/>
    </source>
</evidence>
<dbReference type="GO" id="GO:0031071">
    <property type="term" value="F:cysteine desulfurase activity"/>
    <property type="evidence" value="ECO:0007669"/>
    <property type="project" value="UniProtKB-EC"/>
</dbReference>
<gene>
    <name evidence="10" type="ORF">FMM08_04370</name>
</gene>
<evidence type="ECO:0000313" key="10">
    <source>
        <dbReference type="EMBL" id="TXR57480.1"/>
    </source>
</evidence>
<dbReference type="Proteomes" id="UP000321234">
    <property type="component" value="Unassembled WGS sequence"/>
</dbReference>
<comment type="catalytic activity">
    <reaction evidence="8">
        <text>(sulfur carrier)-H + L-cysteine = (sulfur carrier)-SH + L-alanine</text>
        <dbReference type="Rhea" id="RHEA:43892"/>
        <dbReference type="Rhea" id="RHEA-COMP:14737"/>
        <dbReference type="Rhea" id="RHEA-COMP:14739"/>
        <dbReference type="ChEBI" id="CHEBI:29917"/>
        <dbReference type="ChEBI" id="CHEBI:35235"/>
        <dbReference type="ChEBI" id="CHEBI:57972"/>
        <dbReference type="ChEBI" id="CHEBI:64428"/>
        <dbReference type="EC" id="2.8.1.7"/>
    </reaction>
</comment>